<proteinExistence type="inferred from homology"/>
<name>A0A6J8F2U2_MYTCO</name>
<dbReference type="InterPro" id="IPR006461">
    <property type="entry name" value="PLAC_motif_containing"/>
</dbReference>
<sequence>MASIGIRRTTINVHTSSDNKRIEVRYLGQLKSCGKKDFEEVCNNITKMAAPITTQPQPQPGSLLISTVHGHRNWSTGIFDCFTDLKTCIISWFCLPCMICSLSSRIGDCACMPYCVPGGSITMRSRIRTLGGIQGTVCNDCCIMQFCGPCAICQMSRELDNMGIP</sequence>
<dbReference type="AlphaFoldDB" id="A0A6J8F2U2"/>
<accession>A0A6J8F2U2</accession>
<reference evidence="2 3" key="1">
    <citation type="submission" date="2020-06" db="EMBL/GenBank/DDBJ databases">
        <authorList>
            <person name="Li R."/>
            <person name="Bekaert M."/>
        </authorList>
    </citation>
    <scope>NUCLEOTIDE SEQUENCE [LARGE SCALE GENOMIC DNA]</scope>
    <source>
        <strain evidence="3">wild</strain>
    </source>
</reference>
<dbReference type="PANTHER" id="PTHR15907">
    <property type="entry name" value="DUF614 FAMILY PROTEIN-RELATED"/>
    <property type="match status" value="1"/>
</dbReference>
<comment type="similarity">
    <text evidence="1">Belongs to the cornifelin family.</text>
</comment>
<dbReference type="Proteomes" id="UP000507470">
    <property type="component" value="Unassembled WGS sequence"/>
</dbReference>
<dbReference type="Pfam" id="PF04749">
    <property type="entry name" value="PLAC8"/>
    <property type="match status" value="1"/>
</dbReference>
<evidence type="ECO:0000256" key="1">
    <source>
        <dbReference type="ARBA" id="ARBA00009024"/>
    </source>
</evidence>
<organism evidence="2 3">
    <name type="scientific">Mytilus coruscus</name>
    <name type="common">Sea mussel</name>
    <dbReference type="NCBI Taxonomy" id="42192"/>
    <lineage>
        <taxon>Eukaryota</taxon>
        <taxon>Metazoa</taxon>
        <taxon>Spiralia</taxon>
        <taxon>Lophotrochozoa</taxon>
        <taxon>Mollusca</taxon>
        <taxon>Bivalvia</taxon>
        <taxon>Autobranchia</taxon>
        <taxon>Pteriomorphia</taxon>
        <taxon>Mytilida</taxon>
        <taxon>Mytiloidea</taxon>
        <taxon>Mytilidae</taxon>
        <taxon>Mytilinae</taxon>
        <taxon>Mytilus</taxon>
    </lineage>
</organism>
<gene>
    <name evidence="2" type="ORF">MCOR_57753</name>
</gene>
<protein>
    <submittedName>
        <fullName evidence="2">Uncharacterized protein</fullName>
    </submittedName>
</protein>
<keyword evidence="3" id="KW-1185">Reference proteome</keyword>
<dbReference type="OrthoDB" id="1045822at2759"/>
<evidence type="ECO:0000313" key="2">
    <source>
        <dbReference type="EMBL" id="CAC5425995.1"/>
    </source>
</evidence>
<dbReference type="NCBIfam" id="TIGR01571">
    <property type="entry name" value="A_thal_Cys_rich"/>
    <property type="match status" value="1"/>
</dbReference>
<dbReference type="EMBL" id="CACVKT020010330">
    <property type="protein sequence ID" value="CAC5425995.1"/>
    <property type="molecule type" value="Genomic_DNA"/>
</dbReference>
<evidence type="ECO:0000313" key="3">
    <source>
        <dbReference type="Proteomes" id="UP000507470"/>
    </source>
</evidence>